<sequence length="214" mass="23072">MNGLPEPSAEEVRHELGRITDELTERYTGTFDRDTVSRFVWESYDLLAARATVRNHLVALTSHFAKDRLAAHAESIGSGSVPQVLFLCVHNAGRSQMAAALLRRHALGRVSVRSAGSAPTGALDPTCVAALGEIGIELHEAFPKPLTDEVVNSADVVVSMGCGDTCPVYPGKSYLEWDVPDPAGQPIAVVRQIRDDLDNRVRQLLDDLTGGTDS</sequence>
<evidence type="ECO:0000313" key="3">
    <source>
        <dbReference type="EMBL" id="SDO88806.1"/>
    </source>
</evidence>
<dbReference type="InterPro" id="IPR023485">
    <property type="entry name" value="Ptyr_pPase"/>
</dbReference>
<proteinExistence type="predicted"/>
<dbReference type="Pfam" id="PF01451">
    <property type="entry name" value="LMWPc"/>
    <property type="match status" value="1"/>
</dbReference>
<feature type="domain" description="Phosphotyrosine protein phosphatase I" evidence="2">
    <location>
        <begin position="82"/>
        <end position="207"/>
    </location>
</feature>
<dbReference type="PANTHER" id="PTHR43428:SF1">
    <property type="entry name" value="ARSENATE REDUCTASE"/>
    <property type="match status" value="1"/>
</dbReference>
<dbReference type="GO" id="GO:0046685">
    <property type="term" value="P:response to arsenic-containing substance"/>
    <property type="evidence" value="ECO:0007669"/>
    <property type="project" value="UniProtKB-KW"/>
</dbReference>
<dbReference type="AlphaFoldDB" id="A0A1H0N8G2"/>
<accession>A0A1H0N8G2</accession>
<dbReference type="CDD" id="cd16345">
    <property type="entry name" value="LMWP_ArsC"/>
    <property type="match status" value="1"/>
</dbReference>
<dbReference type="Gene3D" id="1.10.8.1060">
    <property type="entry name" value="Corynebacterium glutamicum thioredoxin-dependent arsenate reductase, N-terminal domain"/>
    <property type="match status" value="1"/>
</dbReference>
<dbReference type="InterPro" id="IPR036196">
    <property type="entry name" value="Ptyr_pPase_sf"/>
</dbReference>
<dbReference type="Proteomes" id="UP000199651">
    <property type="component" value="Unassembled WGS sequence"/>
</dbReference>
<dbReference type="Gene3D" id="3.40.50.2300">
    <property type="match status" value="1"/>
</dbReference>
<dbReference type="SMART" id="SM00226">
    <property type="entry name" value="LMWPc"/>
    <property type="match status" value="1"/>
</dbReference>
<dbReference type="NCBIfam" id="NF046112">
    <property type="entry name" value="MSMEG_6209_Nter"/>
    <property type="match status" value="1"/>
</dbReference>
<name>A0A1H0N8G2_9PSEU</name>
<dbReference type="RefSeq" id="WP_091374951.1">
    <property type="nucleotide sequence ID" value="NZ_FNDV01000002.1"/>
</dbReference>
<keyword evidence="4" id="KW-1185">Reference proteome</keyword>
<evidence type="ECO:0000256" key="1">
    <source>
        <dbReference type="ARBA" id="ARBA00022849"/>
    </source>
</evidence>
<dbReference type="OrthoDB" id="9799372at2"/>
<dbReference type="PANTHER" id="PTHR43428">
    <property type="entry name" value="ARSENATE REDUCTASE"/>
    <property type="match status" value="1"/>
</dbReference>
<evidence type="ECO:0000259" key="2">
    <source>
        <dbReference type="SMART" id="SM00226"/>
    </source>
</evidence>
<organism evidence="3 4">
    <name type="scientific">Actinokineospora alba</name>
    <dbReference type="NCBI Taxonomy" id="504798"/>
    <lineage>
        <taxon>Bacteria</taxon>
        <taxon>Bacillati</taxon>
        <taxon>Actinomycetota</taxon>
        <taxon>Actinomycetes</taxon>
        <taxon>Pseudonocardiales</taxon>
        <taxon>Pseudonocardiaceae</taxon>
        <taxon>Actinokineospora</taxon>
    </lineage>
</organism>
<keyword evidence="1" id="KW-0059">Arsenical resistance</keyword>
<dbReference type="Pfam" id="PF21234">
    <property type="entry name" value="Phosphatase-like_N"/>
    <property type="match status" value="1"/>
</dbReference>
<gene>
    <name evidence="3" type="ORF">SAMN05192558_105241</name>
</gene>
<dbReference type="InterPro" id="IPR048716">
    <property type="entry name" value="Phosphatase-like_N"/>
</dbReference>
<dbReference type="EMBL" id="FNJB01000005">
    <property type="protein sequence ID" value="SDO88806.1"/>
    <property type="molecule type" value="Genomic_DNA"/>
</dbReference>
<dbReference type="STRING" id="504798.SAMN05421871_102291"/>
<dbReference type="SUPFAM" id="SSF52788">
    <property type="entry name" value="Phosphotyrosine protein phosphatases I"/>
    <property type="match status" value="1"/>
</dbReference>
<protein>
    <submittedName>
        <fullName evidence="3">Protein-tyrosine-phosphatase</fullName>
    </submittedName>
</protein>
<reference evidence="4" key="1">
    <citation type="submission" date="2016-10" db="EMBL/GenBank/DDBJ databases">
        <authorList>
            <person name="Varghese N."/>
            <person name="Submissions S."/>
        </authorList>
    </citation>
    <scope>NUCLEOTIDE SEQUENCE [LARGE SCALE GENOMIC DNA]</scope>
    <source>
        <strain evidence="4">IBRC-M 10655</strain>
    </source>
</reference>
<evidence type="ECO:0000313" key="4">
    <source>
        <dbReference type="Proteomes" id="UP000199651"/>
    </source>
</evidence>